<proteinExistence type="predicted"/>
<name>A0AAC9WHY4_9CLOT</name>
<dbReference type="Proteomes" id="UP000192478">
    <property type="component" value="Chromosome"/>
</dbReference>
<dbReference type="AlphaFoldDB" id="A0AAC9WHY4"/>
<gene>
    <name evidence="1" type="ORF">CLFO_39540</name>
</gene>
<dbReference type="EMBL" id="CP020559">
    <property type="protein sequence ID" value="ARE89476.1"/>
    <property type="molecule type" value="Genomic_DNA"/>
</dbReference>
<protein>
    <submittedName>
        <fullName evidence="1">Uncharacterized protein</fullName>
    </submittedName>
</protein>
<sequence>MQTKIKIMQLSKIAYILGRSFMKCLSCDKEMKHGVTSKKNAL</sequence>
<evidence type="ECO:0000313" key="1">
    <source>
        <dbReference type="EMBL" id="ARE89476.1"/>
    </source>
</evidence>
<accession>A0AAC9WHY4</accession>
<evidence type="ECO:0000313" key="2">
    <source>
        <dbReference type="Proteomes" id="UP000192478"/>
    </source>
</evidence>
<reference evidence="1 2" key="1">
    <citation type="submission" date="2017-03" db="EMBL/GenBank/DDBJ databases">
        <title>Complete sequence of Clostridium formicaceticum DSM 92.</title>
        <authorList>
            <person name="Poehlein A."/>
            <person name="Karl M."/>
            <person name="Bengelsdorf F.R."/>
            <person name="Duerre P."/>
            <person name="Daniel R."/>
        </authorList>
    </citation>
    <scope>NUCLEOTIDE SEQUENCE [LARGE SCALE GENOMIC DNA]</scope>
    <source>
        <strain evidence="1 2">DSM 92</strain>
    </source>
</reference>
<organism evidence="1 2">
    <name type="scientific">Clostridium formicaceticum</name>
    <dbReference type="NCBI Taxonomy" id="1497"/>
    <lineage>
        <taxon>Bacteria</taxon>
        <taxon>Bacillati</taxon>
        <taxon>Bacillota</taxon>
        <taxon>Clostridia</taxon>
        <taxon>Eubacteriales</taxon>
        <taxon>Clostridiaceae</taxon>
        <taxon>Clostridium</taxon>
    </lineage>
</organism>